<dbReference type="InterPro" id="IPR018297">
    <property type="entry name" value="A/G_cyclase_CS"/>
</dbReference>
<dbReference type="CDD" id="cd06371">
    <property type="entry name" value="PBP1_sensory_GC_DEF-like"/>
    <property type="match status" value="1"/>
</dbReference>
<dbReference type="Gene3D" id="3.40.50.2300">
    <property type="match status" value="1"/>
</dbReference>
<dbReference type="InterPro" id="IPR001245">
    <property type="entry name" value="Ser-Thr/Tyr_kinase_cat_dom"/>
</dbReference>
<evidence type="ECO:0000256" key="3">
    <source>
        <dbReference type="ARBA" id="ARBA00004138"/>
    </source>
</evidence>
<feature type="coiled-coil region" evidence="20">
    <location>
        <begin position="613"/>
        <end position="640"/>
    </location>
</feature>
<evidence type="ECO:0000256" key="4">
    <source>
        <dbReference type="ARBA" id="ARBA00012202"/>
    </source>
</evidence>
<evidence type="ECO:0000256" key="12">
    <source>
        <dbReference type="ARBA" id="ARBA00023136"/>
    </source>
</evidence>
<dbReference type="PROSITE" id="PS00452">
    <property type="entry name" value="GUANYLATE_CYCLASE_1"/>
    <property type="match status" value="1"/>
</dbReference>
<dbReference type="Gene3D" id="6.10.250.780">
    <property type="match status" value="1"/>
</dbReference>
<dbReference type="GO" id="GO:0004672">
    <property type="term" value="F:protein kinase activity"/>
    <property type="evidence" value="ECO:0007669"/>
    <property type="project" value="InterPro"/>
</dbReference>
<dbReference type="GO" id="GO:0005929">
    <property type="term" value="C:cilium"/>
    <property type="evidence" value="ECO:0007669"/>
    <property type="project" value="UniProtKB-SubCell"/>
</dbReference>
<evidence type="ECO:0000256" key="15">
    <source>
        <dbReference type="ARBA" id="ARBA00023239"/>
    </source>
</evidence>
<feature type="transmembrane region" description="Helical" evidence="22">
    <location>
        <begin position="48"/>
        <end position="75"/>
    </location>
</feature>
<dbReference type="PANTHER" id="PTHR11920:SF228">
    <property type="entry name" value="RETINAL GUANYLYL CYCLASE 1"/>
    <property type="match status" value="1"/>
</dbReference>
<keyword evidence="24" id="KW-1185">Reference proteome</keyword>
<dbReference type="CDD" id="cd07302">
    <property type="entry name" value="CHD"/>
    <property type="match status" value="1"/>
</dbReference>
<dbReference type="Pfam" id="PF07714">
    <property type="entry name" value="PK_Tyr_Ser-Thr"/>
    <property type="match status" value="1"/>
</dbReference>
<protein>
    <recommendedName>
        <fullName evidence="4">guanylate cyclase</fullName>
        <ecNumber evidence="4">4.6.1.2</ecNumber>
    </recommendedName>
</protein>
<evidence type="ECO:0000256" key="22">
    <source>
        <dbReference type="SAM" id="Phobius"/>
    </source>
</evidence>
<keyword evidence="11" id="KW-0342">GTP-binding</keyword>
<evidence type="ECO:0000256" key="7">
    <source>
        <dbReference type="ARBA" id="ARBA00022729"/>
    </source>
</evidence>
<evidence type="ECO:0000256" key="5">
    <source>
        <dbReference type="ARBA" id="ARBA00022606"/>
    </source>
</evidence>
<evidence type="ECO:0000256" key="8">
    <source>
        <dbReference type="ARBA" id="ARBA00022741"/>
    </source>
</evidence>
<evidence type="ECO:0000256" key="21">
    <source>
        <dbReference type="SAM" id="MobiDB-lite"/>
    </source>
</evidence>
<dbReference type="GO" id="GO:0005525">
    <property type="term" value="F:GTP binding"/>
    <property type="evidence" value="ECO:0007669"/>
    <property type="project" value="UniProtKB-KW"/>
</dbReference>
<dbReference type="InterPro" id="IPR011009">
    <property type="entry name" value="Kinase-like_dom_sf"/>
</dbReference>
<keyword evidence="6 22" id="KW-0812">Transmembrane</keyword>
<dbReference type="InterPro" id="IPR050401">
    <property type="entry name" value="Cyclic_nucleotide_synthase"/>
</dbReference>
<dbReference type="InterPro" id="IPR011645">
    <property type="entry name" value="HNOB_dom_associated"/>
</dbReference>
<dbReference type="FunFam" id="3.30.70.1230:FF:000013">
    <property type="entry name" value="Guanylate cyclase"/>
    <property type="match status" value="1"/>
</dbReference>
<evidence type="ECO:0000256" key="20">
    <source>
        <dbReference type="SAM" id="Coils"/>
    </source>
</evidence>
<gene>
    <name evidence="25" type="primary">GUCY2D</name>
</gene>
<dbReference type="Pfam" id="PF00211">
    <property type="entry name" value="Guanylate_cyc"/>
    <property type="match status" value="1"/>
</dbReference>
<dbReference type="InterPro" id="IPR001828">
    <property type="entry name" value="ANF_lig-bd_rcpt"/>
</dbReference>
<evidence type="ECO:0000256" key="13">
    <source>
        <dbReference type="ARBA" id="ARBA00023157"/>
    </source>
</evidence>
<dbReference type="PROSITE" id="PS50125">
    <property type="entry name" value="GUANYLATE_CYCLASE_2"/>
    <property type="match status" value="1"/>
</dbReference>
<dbReference type="FunFam" id="3.40.50.2300:FF:000114">
    <property type="entry name" value="Guanylate cyclase"/>
    <property type="match status" value="1"/>
</dbReference>
<dbReference type="Pfam" id="PF07701">
    <property type="entry name" value="HNOBA"/>
    <property type="match status" value="1"/>
</dbReference>
<keyword evidence="18" id="KW-0844">Vision</keyword>
<dbReference type="PANTHER" id="PTHR11920">
    <property type="entry name" value="GUANYLYL CYCLASE"/>
    <property type="match status" value="1"/>
</dbReference>
<dbReference type="GO" id="GO:0007601">
    <property type="term" value="P:visual perception"/>
    <property type="evidence" value="ECO:0007669"/>
    <property type="project" value="UniProtKB-KW"/>
</dbReference>
<dbReference type="RefSeq" id="XP_019521454.1">
    <property type="nucleotide sequence ID" value="XM_019665909.1"/>
</dbReference>
<name>A0A8B7T8Q2_HIPAR</name>
<evidence type="ECO:0000256" key="17">
    <source>
        <dbReference type="ARBA" id="ARBA00023293"/>
    </source>
</evidence>
<dbReference type="GeneID" id="109395113"/>
<feature type="region of interest" description="Disordered" evidence="21">
    <location>
        <begin position="863"/>
        <end position="901"/>
    </location>
</feature>
<dbReference type="Gene3D" id="3.30.70.1230">
    <property type="entry name" value="Nucleotide cyclase"/>
    <property type="match status" value="1"/>
</dbReference>
<keyword evidence="15 19" id="KW-0456">Lyase</keyword>
<keyword evidence="14" id="KW-0325">Glycoprotein</keyword>
<comment type="subcellular location">
    <subcellularLocation>
        <location evidence="3">Cell projection</location>
        <location evidence="3">Cilium</location>
    </subcellularLocation>
    <subcellularLocation>
        <location evidence="2">Endoplasmic reticulum membrane</location>
        <topology evidence="2">Single-pass type I membrane protein</topology>
    </subcellularLocation>
</comment>
<evidence type="ECO:0000313" key="25">
    <source>
        <dbReference type="RefSeq" id="XP_019521454.1"/>
    </source>
</evidence>
<keyword evidence="20" id="KW-0175">Coiled coil</keyword>
<evidence type="ECO:0000256" key="10">
    <source>
        <dbReference type="ARBA" id="ARBA00022989"/>
    </source>
</evidence>
<dbReference type="Gene3D" id="1.10.510.10">
    <property type="entry name" value="Transferase(Phosphotransferase) domain 1"/>
    <property type="match status" value="1"/>
</dbReference>
<evidence type="ECO:0000256" key="6">
    <source>
        <dbReference type="ARBA" id="ARBA00022692"/>
    </source>
</evidence>
<dbReference type="GO" id="GO:0005886">
    <property type="term" value="C:plasma membrane"/>
    <property type="evidence" value="ECO:0007669"/>
    <property type="project" value="TreeGrafter"/>
</dbReference>
<keyword evidence="17" id="KW-0141">cGMP biosynthesis</keyword>
<dbReference type="GO" id="GO:0001653">
    <property type="term" value="F:peptide receptor activity"/>
    <property type="evidence" value="ECO:0007669"/>
    <property type="project" value="TreeGrafter"/>
</dbReference>
<comment type="similarity">
    <text evidence="19">Belongs to the adenylyl cyclase class-4/guanylyl cyclase family.</text>
</comment>
<dbReference type="GO" id="GO:0035556">
    <property type="term" value="P:intracellular signal transduction"/>
    <property type="evidence" value="ECO:0007669"/>
    <property type="project" value="InterPro"/>
</dbReference>
<evidence type="ECO:0000259" key="23">
    <source>
        <dbReference type="PROSITE" id="PS50125"/>
    </source>
</evidence>
<reference evidence="25" key="1">
    <citation type="submission" date="2025-08" db="UniProtKB">
        <authorList>
            <consortium name="RefSeq"/>
        </authorList>
    </citation>
    <scope>IDENTIFICATION</scope>
    <source>
        <tissue evidence="25">Muscle</tissue>
    </source>
</reference>
<dbReference type="EC" id="4.6.1.2" evidence="4"/>
<dbReference type="OrthoDB" id="1890790at2759"/>
<dbReference type="InterPro" id="IPR029787">
    <property type="entry name" value="Nucleotide_cyclase"/>
</dbReference>
<evidence type="ECO:0000256" key="19">
    <source>
        <dbReference type="RuleBase" id="RU000405"/>
    </source>
</evidence>
<evidence type="ECO:0000313" key="24">
    <source>
        <dbReference type="Proteomes" id="UP000694851"/>
    </source>
</evidence>
<keyword evidence="13" id="KW-1015">Disulfide bond</keyword>
<evidence type="ECO:0000256" key="11">
    <source>
        <dbReference type="ARBA" id="ARBA00023134"/>
    </source>
</evidence>
<dbReference type="GO" id="GO:0004016">
    <property type="term" value="F:adenylate cyclase activity"/>
    <property type="evidence" value="ECO:0007669"/>
    <property type="project" value="TreeGrafter"/>
</dbReference>
<dbReference type="AlphaFoldDB" id="A0A8B7T8Q2"/>
<dbReference type="Pfam" id="PF01094">
    <property type="entry name" value="ANF_receptor"/>
    <property type="match status" value="1"/>
</dbReference>
<dbReference type="Proteomes" id="UP000694851">
    <property type="component" value="Unplaced"/>
</dbReference>
<dbReference type="InterPro" id="IPR001054">
    <property type="entry name" value="A/G_cyclase"/>
</dbReference>
<evidence type="ECO:0000256" key="18">
    <source>
        <dbReference type="ARBA" id="ARBA00023305"/>
    </source>
</evidence>
<proteinExistence type="inferred from homology"/>
<dbReference type="SMART" id="SM00044">
    <property type="entry name" value="CYCc"/>
    <property type="match status" value="1"/>
</dbReference>
<feature type="domain" description="Guanylate cyclase" evidence="23">
    <location>
        <begin position="676"/>
        <end position="806"/>
    </location>
</feature>
<evidence type="ECO:0000256" key="9">
    <source>
        <dbReference type="ARBA" id="ARBA00022824"/>
    </source>
</evidence>
<keyword evidence="9" id="KW-0256">Endoplasmic reticulum</keyword>
<keyword evidence="8" id="KW-0547">Nucleotide-binding</keyword>
<sequence length="901" mass="97911">MLTEAEMTFYTLLAGGLPDLRLCAPEPWAPSLLGLPWALPWPHPRLQLLLLLLLLLLLPPSALSTVFTVGVLGPWTCDPIFARARPDLAARMAAARLNHDPAMEGGPRFEVALLPEPCGTPGSLKAVSSAVARVSGLVGPVNPAACRPAELLAQEAGVALVPWGCPGTRVEGTTAPAVTPSADALYALLRAFRWARVALVTAPQDLWVEAGRSLATALRARGLPVALVTAMEPSDLSGAREALRRVQDGPRVRAVIMVMHSVLLGGEEQRCLLEAAEELGLADGSLVFLPFDTLHYALSPGPEALALLANNSQLRRAHDAVLTLTRHCPSGGSVLDSLRRAQEHQELPPDLNLQQVSPLFGTIYDAVFLLAGGVARARAAVGGSWVSGAAVTSHLQDARVPGFCQALGGAEEAPFVLLDTDEAGDRLFATYMLDPTQGSLRSAGTPVHFPRGGQGPGPDPSCWFDPDIICNGGEGKHPSPHWDIGVPEALRVPTPSFPTPDQLWTAPELLRDPALERRGTLAGDVFSLGIIMQEVVCRSAPYAMLELTPEEVVQRVQSPPPLCRPLVSMDQAPMECIQLMKQCWAEQPDLRPSMDRTFDLFKRINKGRKTNIIDSMLRMLEQYSSNLEDLIRERTEELELEKQKTDRLLTQMLPPSVAEALKMGTPVEPEYFEEVTLYFSDIVGFTTISAMSDPIEVVDLLNDLYTLFDAIIGSHDVYKVETIGDAYMVASGLPQRNGQRHAAEIANMALDILSAVGSFRMRHMPEVPVRIRIGLHSGPCVAGVVGLTMPRYCLFGDTVNTASRMESTGLPYRIHVNVSTVRILRALDEGFQTEVRGRTELKGKGTEETFWLVGRRGFNKPIPKPPDLQPGASNHGINLQEIPLERRRKLEKARPGQFSGK</sequence>
<dbReference type="SUPFAM" id="SSF56112">
    <property type="entry name" value="Protein kinase-like (PK-like)"/>
    <property type="match status" value="1"/>
</dbReference>
<dbReference type="SUPFAM" id="SSF55073">
    <property type="entry name" value="Nucleotide cyclase"/>
    <property type="match status" value="1"/>
</dbReference>
<organism evidence="24 25">
    <name type="scientific">Hipposideros armiger</name>
    <name type="common">Great Himalayan leaf-nosed bat</name>
    <dbReference type="NCBI Taxonomy" id="186990"/>
    <lineage>
        <taxon>Eukaryota</taxon>
        <taxon>Metazoa</taxon>
        <taxon>Chordata</taxon>
        <taxon>Craniata</taxon>
        <taxon>Vertebrata</taxon>
        <taxon>Euteleostomi</taxon>
        <taxon>Mammalia</taxon>
        <taxon>Eutheria</taxon>
        <taxon>Laurasiatheria</taxon>
        <taxon>Chiroptera</taxon>
        <taxon>Yinpterochiroptera</taxon>
        <taxon>Rhinolophoidea</taxon>
        <taxon>Hipposideridae</taxon>
        <taxon>Hipposideros</taxon>
    </lineage>
</organism>
<dbReference type="GO" id="GO:0004383">
    <property type="term" value="F:guanylate cyclase activity"/>
    <property type="evidence" value="ECO:0007669"/>
    <property type="project" value="UniProtKB-EC"/>
</dbReference>
<keyword evidence="5" id="KW-0716">Sensory transduction</keyword>
<dbReference type="GO" id="GO:0005789">
    <property type="term" value="C:endoplasmic reticulum membrane"/>
    <property type="evidence" value="ECO:0007669"/>
    <property type="project" value="UniProtKB-SubCell"/>
</dbReference>
<comment type="catalytic activity">
    <reaction evidence="1">
        <text>GTP = 3',5'-cyclic GMP + diphosphate</text>
        <dbReference type="Rhea" id="RHEA:13665"/>
        <dbReference type="ChEBI" id="CHEBI:33019"/>
        <dbReference type="ChEBI" id="CHEBI:37565"/>
        <dbReference type="ChEBI" id="CHEBI:57746"/>
        <dbReference type="EC" id="4.6.1.2"/>
    </reaction>
</comment>
<dbReference type="SUPFAM" id="SSF53822">
    <property type="entry name" value="Periplasmic binding protein-like I"/>
    <property type="match status" value="1"/>
</dbReference>
<keyword evidence="10 22" id="KW-1133">Transmembrane helix</keyword>
<keyword evidence="16" id="KW-0966">Cell projection</keyword>
<evidence type="ECO:0000256" key="14">
    <source>
        <dbReference type="ARBA" id="ARBA00023180"/>
    </source>
</evidence>
<dbReference type="KEGG" id="hai:109395113"/>
<dbReference type="InterPro" id="IPR028082">
    <property type="entry name" value="Peripla_BP_I"/>
</dbReference>
<dbReference type="CTD" id="3000"/>
<evidence type="ECO:0000256" key="16">
    <source>
        <dbReference type="ARBA" id="ARBA00023273"/>
    </source>
</evidence>
<keyword evidence="12 22" id="KW-0472">Membrane</keyword>
<evidence type="ECO:0000256" key="2">
    <source>
        <dbReference type="ARBA" id="ARBA00004115"/>
    </source>
</evidence>
<evidence type="ECO:0000256" key="1">
    <source>
        <dbReference type="ARBA" id="ARBA00001436"/>
    </source>
</evidence>
<keyword evidence="7" id="KW-0732">Signal</keyword>
<dbReference type="GO" id="GO:0007168">
    <property type="term" value="P:receptor guanylyl cyclase signaling pathway"/>
    <property type="evidence" value="ECO:0007669"/>
    <property type="project" value="TreeGrafter"/>
</dbReference>
<accession>A0A8B7T8Q2</accession>